<dbReference type="FunFam" id="3.30.70.330:FF:000406">
    <property type="entry name" value="Related to Nucleolar protein NOP4"/>
    <property type="match status" value="1"/>
</dbReference>
<dbReference type="PANTHER" id="PTHR48039">
    <property type="entry name" value="RNA-BINDING MOTIF PROTEIN 14B"/>
    <property type="match status" value="1"/>
</dbReference>
<feature type="region of interest" description="Disordered" evidence="6">
    <location>
        <begin position="751"/>
        <end position="778"/>
    </location>
</feature>
<name>G7E469_MIXOS</name>
<dbReference type="OrthoDB" id="267048at2759"/>
<evidence type="ECO:0000259" key="7">
    <source>
        <dbReference type="PROSITE" id="PS50102"/>
    </source>
</evidence>
<dbReference type="eggNOG" id="KOG0127">
    <property type="taxonomic scope" value="Eukaryota"/>
</dbReference>
<evidence type="ECO:0000256" key="6">
    <source>
        <dbReference type="SAM" id="MobiDB-lite"/>
    </source>
</evidence>
<keyword evidence="9" id="KW-1185">Reference proteome</keyword>
<dbReference type="PANTHER" id="PTHR48039:SF5">
    <property type="entry name" value="RNA-BINDING PROTEIN 28"/>
    <property type="match status" value="1"/>
</dbReference>
<gene>
    <name evidence="8" type="primary">Mo04307</name>
    <name evidence="8" type="ORF">E5Q_04307</name>
</gene>
<dbReference type="SUPFAM" id="SSF54928">
    <property type="entry name" value="RNA-binding domain, RBD"/>
    <property type="match status" value="3"/>
</dbReference>
<dbReference type="OMA" id="AGYVWDV"/>
<dbReference type="GO" id="GO:0003729">
    <property type="term" value="F:mRNA binding"/>
    <property type="evidence" value="ECO:0007669"/>
    <property type="project" value="TreeGrafter"/>
</dbReference>
<dbReference type="InParanoid" id="G7E469"/>
<dbReference type="InterPro" id="IPR035979">
    <property type="entry name" value="RBD_domain_sf"/>
</dbReference>
<proteinExistence type="predicted"/>
<dbReference type="InterPro" id="IPR000504">
    <property type="entry name" value="RRM_dom"/>
</dbReference>
<dbReference type="InterPro" id="IPR051945">
    <property type="entry name" value="RRM_MRD1_RNA_proc_ribogen"/>
</dbReference>
<keyword evidence="2" id="KW-0677">Repeat</keyword>
<comment type="caution">
    <text evidence="8">The sequence shown here is derived from an EMBL/GenBank/DDBJ whole genome shotgun (WGS) entry which is preliminary data.</text>
</comment>
<dbReference type="SMART" id="SM00360">
    <property type="entry name" value="RRM"/>
    <property type="match status" value="4"/>
</dbReference>
<reference evidence="8 9" key="2">
    <citation type="journal article" date="2012" name="Open Biol.">
        <title>Characteristics of nucleosomes and linker DNA regions on the genome of the basidiomycete Mixia osmundae revealed by mono- and dinucleosome mapping.</title>
        <authorList>
            <person name="Nishida H."/>
            <person name="Kondo S."/>
            <person name="Matsumoto T."/>
            <person name="Suzuki Y."/>
            <person name="Yoshikawa H."/>
            <person name="Taylor T.D."/>
            <person name="Sugiyama J."/>
        </authorList>
    </citation>
    <scope>NUCLEOTIDE SEQUENCE [LARGE SCALE GENOMIC DNA]</scope>
    <source>
        <strain evidence="9">CBS 9802 / IAM 14324 / JCM 22182 / KY 12970</strain>
    </source>
</reference>
<dbReference type="Gene3D" id="3.30.70.330">
    <property type="match status" value="4"/>
</dbReference>
<evidence type="ECO:0000256" key="3">
    <source>
        <dbReference type="ARBA" id="ARBA00022884"/>
    </source>
</evidence>
<dbReference type="Pfam" id="PF00076">
    <property type="entry name" value="RRM_1"/>
    <property type="match status" value="3"/>
</dbReference>
<evidence type="ECO:0000256" key="1">
    <source>
        <dbReference type="ARBA" id="ARBA00004123"/>
    </source>
</evidence>
<feature type="region of interest" description="Disordered" evidence="6">
    <location>
        <begin position="869"/>
        <end position="976"/>
    </location>
</feature>
<feature type="region of interest" description="Disordered" evidence="6">
    <location>
        <begin position="1"/>
        <end position="69"/>
    </location>
</feature>
<feature type="compositionally biased region" description="Acidic residues" evidence="6">
    <location>
        <begin position="477"/>
        <end position="514"/>
    </location>
</feature>
<feature type="domain" description="RRM" evidence="7">
    <location>
        <begin position="61"/>
        <end position="161"/>
    </location>
</feature>
<feature type="domain" description="RRM" evidence="7">
    <location>
        <begin position="526"/>
        <end position="636"/>
    </location>
</feature>
<comment type="subcellular location">
    <subcellularLocation>
        <location evidence="1">Nucleus</location>
    </subcellularLocation>
</comment>
<dbReference type="GO" id="GO:0005730">
    <property type="term" value="C:nucleolus"/>
    <property type="evidence" value="ECO:0007669"/>
    <property type="project" value="TreeGrafter"/>
</dbReference>
<accession>G7E469</accession>
<dbReference type="PROSITE" id="PS50102">
    <property type="entry name" value="RRM"/>
    <property type="match status" value="3"/>
</dbReference>
<dbReference type="RefSeq" id="XP_014568285.1">
    <property type="nucleotide sequence ID" value="XM_014712799.1"/>
</dbReference>
<dbReference type="STRING" id="764103.G7E469"/>
<feature type="compositionally biased region" description="Basic residues" evidence="6">
    <location>
        <begin position="965"/>
        <end position="976"/>
    </location>
</feature>
<evidence type="ECO:0000313" key="9">
    <source>
        <dbReference type="Proteomes" id="UP000009131"/>
    </source>
</evidence>
<evidence type="ECO:0000256" key="5">
    <source>
        <dbReference type="PROSITE-ProRule" id="PRU00176"/>
    </source>
</evidence>
<keyword evidence="3 5" id="KW-0694">RNA-binding</keyword>
<dbReference type="HOGENOM" id="CLU_011608_0_0_1"/>
<evidence type="ECO:0000256" key="4">
    <source>
        <dbReference type="ARBA" id="ARBA00023242"/>
    </source>
</evidence>
<reference evidence="8 9" key="1">
    <citation type="journal article" date="2011" name="J. Gen. Appl. Microbiol.">
        <title>Draft genome sequencing of the enigmatic basidiomycete Mixia osmundae.</title>
        <authorList>
            <person name="Nishida H."/>
            <person name="Nagatsuka Y."/>
            <person name="Sugiyama J."/>
        </authorList>
    </citation>
    <scope>NUCLEOTIDE SEQUENCE [LARGE SCALE GENOMIC DNA]</scope>
    <source>
        <strain evidence="9">CBS 9802 / IAM 14324 / JCM 22182 / KY 12970</strain>
    </source>
</reference>
<evidence type="ECO:0000313" key="8">
    <source>
        <dbReference type="EMBL" id="GAA97629.1"/>
    </source>
</evidence>
<dbReference type="InterPro" id="IPR012677">
    <property type="entry name" value="Nucleotide-bd_a/b_plait_sf"/>
</dbReference>
<keyword evidence="4" id="KW-0539">Nucleus</keyword>
<protein>
    <recommendedName>
        <fullName evidence="7">RRM domain-containing protein</fullName>
    </recommendedName>
</protein>
<feature type="region of interest" description="Disordered" evidence="6">
    <location>
        <begin position="451"/>
        <end position="523"/>
    </location>
</feature>
<organism evidence="8 9">
    <name type="scientific">Mixia osmundae (strain CBS 9802 / IAM 14324 / JCM 22182 / KY 12970)</name>
    <dbReference type="NCBI Taxonomy" id="764103"/>
    <lineage>
        <taxon>Eukaryota</taxon>
        <taxon>Fungi</taxon>
        <taxon>Dikarya</taxon>
        <taxon>Basidiomycota</taxon>
        <taxon>Pucciniomycotina</taxon>
        <taxon>Mixiomycetes</taxon>
        <taxon>Mixiales</taxon>
        <taxon>Mixiaceae</taxon>
        <taxon>Mixia</taxon>
    </lineage>
</organism>
<dbReference type="EMBL" id="BABT02000129">
    <property type="protein sequence ID" value="GAA97629.1"/>
    <property type="molecule type" value="Genomic_DNA"/>
</dbReference>
<evidence type="ECO:0000256" key="2">
    <source>
        <dbReference type="ARBA" id="ARBA00022737"/>
    </source>
</evidence>
<feature type="domain" description="RRM" evidence="7">
    <location>
        <begin position="336"/>
        <end position="441"/>
    </location>
</feature>
<feature type="compositionally biased region" description="Basic and acidic residues" evidence="6">
    <location>
        <begin position="751"/>
        <end position="771"/>
    </location>
</feature>
<sequence length="976" mass="108131">MASVGGQKRYFDDAVASEESESRKRTKSVPDDSDPAEPGTTQKAAKVKRTRAPPADESETTTVHVSGLEERISSEQLTQYFSSVGPVRSAFVITDKVETPPDAVIGVTGSNAQAVLTKARSRGFGYVKFVERSDAERAVQTLSGTSLSDSSKKIKVTLAKPRLRADEDGQLTKPGKAAPAWVARKEAIHARAQTLIKPEAVDAPSEDGKDHKSEIANRSVLVQGLSPTAPVPKPSTSEIPRKINWAKALHKHIKKSLGSSAEGQQKAALFDVAYPVQLYGVTSETSAAKITVSTPKQARKLALDLHGKILQASYLTAVTQWEYDATTRQGKAAGGGRLMFRNLDFGISELDLRTCVSQYGPIHSIDIPQTTAPSYGQAAAQSRGRGFAFVWFIRREDAQKALEGANGRKVWPGYGQEHITSAGQVEEADRGRVMAVDWALGKRDWEAAEAGRLQADPKTHEEQEQDEEMAEDRSNEPDEASETDDADEGESESESESEEEIEDLMDSDEKEDDEGPKQRSSSTDAATLFVRNIQFEATEDELYQVFKQFGPVRYARIVMDKKLNRSKGTGFVCFYNEAHARETLAESDLIHATSQPATEAKPAQNPFSVLTPDPSTISAKKLSLHGRVLGVSSAVSREQADKLREDRDKKSGKGDKRNFYLMREGVVVPGTPQAKLLTAADLEARQDSYDARKALLRSNPSLFVSRQRLSIRQLPLHTTEGLLKRLAGWALRQWRIEVKQGKRKELLPEEREDEIKDLRPKVKPGDTEKPSKPASRVQQAKILRQADRVDPLTNVGRSKGYGFLQMTSHADALRVLRWTNANPEAVLLLRSWWKEDLENRVKRTELETESEDKDVRLKRLREKIVELEEEASRAASKKKGKADSESGSGRATRTLMIELSIENAITTKRRQEKADRSRTRAKKSKTAPETSAAIATEATDGRKRKHDEESPSKSEKPNALGSIIGRKRREKRARKS</sequence>
<feature type="compositionally biased region" description="Basic and acidic residues" evidence="6">
    <location>
        <begin position="946"/>
        <end position="956"/>
    </location>
</feature>
<dbReference type="Proteomes" id="UP000009131">
    <property type="component" value="Unassembled WGS sequence"/>
</dbReference>
<dbReference type="AlphaFoldDB" id="G7E469"/>
<dbReference type="FunCoup" id="G7E469">
    <property type="interactions" value="627"/>
</dbReference>